<dbReference type="SUPFAM" id="SSF47336">
    <property type="entry name" value="ACP-like"/>
    <property type="match status" value="1"/>
</dbReference>
<dbReference type="InterPro" id="IPR009081">
    <property type="entry name" value="PP-bd_ACP"/>
</dbReference>
<feature type="domain" description="Carrier" evidence="1">
    <location>
        <begin position="1"/>
        <end position="77"/>
    </location>
</feature>
<reference evidence="2 3" key="1">
    <citation type="journal article" date="2017" name="Int. J. Syst. Evol. Microbiol.">
        <title>Oleiagrimonas citrea sp. nov., a marine bacterium isolated from tidal flat sediment and emended description of the genus Oleiagrimonas Fang et al. 2015 and Oleiagrimonas soli.</title>
        <authorList>
            <person name="Yang S.H."/>
            <person name="Seo H.S."/>
            <person name="Seong C.N."/>
            <person name="Kwon K.K."/>
        </authorList>
    </citation>
    <scope>NUCLEOTIDE SEQUENCE [LARGE SCALE GENOMIC DNA]</scope>
    <source>
        <strain evidence="2 3">MEBiC09124</strain>
    </source>
</reference>
<protein>
    <submittedName>
        <fullName evidence="2">Acyl carrier protein</fullName>
    </submittedName>
</protein>
<dbReference type="AlphaFoldDB" id="A0A846ZPL2"/>
<sequence>MDEYKQRVRQFFSRFFRTDGLDDADDVFAGGYVNSLFAMQLIAWLEKEFSIAIEDDDLQLSNFSTIDSIAQMLDRKLGATASA</sequence>
<comment type="caution">
    <text evidence="2">The sequence shown here is derived from an EMBL/GenBank/DDBJ whole genome shotgun (WGS) entry which is preliminary data.</text>
</comment>
<proteinExistence type="predicted"/>
<accession>A0A846ZPL2</accession>
<dbReference type="Gene3D" id="1.10.1200.10">
    <property type="entry name" value="ACP-like"/>
    <property type="match status" value="1"/>
</dbReference>
<gene>
    <name evidence="2" type="ORF">HF690_14535</name>
</gene>
<dbReference type="EMBL" id="JAAZQD010000007">
    <property type="protein sequence ID" value="NKZ40174.1"/>
    <property type="molecule type" value="Genomic_DNA"/>
</dbReference>
<evidence type="ECO:0000259" key="1">
    <source>
        <dbReference type="PROSITE" id="PS50075"/>
    </source>
</evidence>
<dbReference type="PROSITE" id="PS50075">
    <property type="entry name" value="CARRIER"/>
    <property type="match status" value="1"/>
</dbReference>
<evidence type="ECO:0000313" key="3">
    <source>
        <dbReference type="Proteomes" id="UP000541636"/>
    </source>
</evidence>
<organism evidence="2 3">
    <name type="scientific">Oleiagrimonas citrea</name>
    <dbReference type="NCBI Taxonomy" id="1665687"/>
    <lineage>
        <taxon>Bacteria</taxon>
        <taxon>Pseudomonadati</taxon>
        <taxon>Pseudomonadota</taxon>
        <taxon>Gammaproteobacteria</taxon>
        <taxon>Lysobacterales</taxon>
        <taxon>Rhodanobacteraceae</taxon>
        <taxon>Oleiagrimonas</taxon>
    </lineage>
</organism>
<dbReference type="RefSeq" id="WP_168609962.1">
    <property type="nucleotide sequence ID" value="NZ_JAAZQD010000007.1"/>
</dbReference>
<dbReference type="Pfam" id="PF00550">
    <property type="entry name" value="PP-binding"/>
    <property type="match status" value="1"/>
</dbReference>
<evidence type="ECO:0000313" key="2">
    <source>
        <dbReference type="EMBL" id="NKZ40174.1"/>
    </source>
</evidence>
<dbReference type="InterPro" id="IPR036736">
    <property type="entry name" value="ACP-like_sf"/>
</dbReference>
<keyword evidence="3" id="KW-1185">Reference proteome</keyword>
<name>A0A846ZPL2_9GAMM</name>
<dbReference type="Proteomes" id="UP000541636">
    <property type="component" value="Unassembled WGS sequence"/>
</dbReference>